<organism evidence="2 4">
    <name type="scientific">Simian mastadenovirus C</name>
    <dbReference type="NCBI Taxonomy" id="1962300"/>
    <lineage>
        <taxon>Viruses</taxon>
        <taxon>Varidnaviria</taxon>
        <taxon>Bamfordvirae</taxon>
        <taxon>Preplasmiviricota</taxon>
        <taxon>Polisuviricotina</taxon>
        <taxon>Pharingeaviricetes</taxon>
        <taxon>Rowavirales</taxon>
        <taxon>Adenoviridae</taxon>
        <taxon>Mastadenovirus</taxon>
        <taxon>Mastadenovirus cynocephali</taxon>
    </lineage>
</organism>
<evidence type="ECO:0000256" key="1">
    <source>
        <dbReference type="SAM" id="Phobius"/>
    </source>
</evidence>
<evidence type="ECO:0000313" key="4">
    <source>
        <dbReference type="Proteomes" id="UP000120020"/>
    </source>
</evidence>
<dbReference type="Proteomes" id="UP000120020">
    <property type="component" value="Segment"/>
</dbReference>
<dbReference type="EMBL" id="KC693022">
    <property type="protein sequence ID" value="AGK27146.1"/>
    <property type="molecule type" value="Genomic_DNA"/>
</dbReference>
<dbReference type="Proteomes" id="UP000142830">
    <property type="component" value="Segment"/>
</dbReference>
<keyword evidence="1" id="KW-1133">Transmembrane helix</keyword>
<keyword evidence="1" id="KW-0812">Transmembrane</keyword>
<dbReference type="OrthoDB" id="28429at10239"/>
<feature type="transmembrane region" description="Helical" evidence="1">
    <location>
        <begin position="136"/>
        <end position="156"/>
    </location>
</feature>
<evidence type="ECO:0000313" key="2">
    <source>
        <dbReference type="EMBL" id="AGK27146.1"/>
    </source>
</evidence>
<keyword evidence="1" id="KW-0472">Membrane</keyword>
<dbReference type="InterPro" id="IPR026472">
    <property type="entry name" value="E3_CR1-alpha-1"/>
</dbReference>
<evidence type="ECO:0000313" key="3">
    <source>
        <dbReference type="EMBL" id="AGK27218.1"/>
    </source>
</evidence>
<reference evidence="4 5" key="1">
    <citation type="journal article" date="2013" name="MBio">
        <title>A novel adenovirus species associated with an acute respiratory outbreak in a baboon colony and evidence of coincident human infection.</title>
        <authorList>
            <person name="Chiu C.Y."/>
            <person name="Yagi S."/>
            <person name="Lu X."/>
            <person name="Yu G."/>
            <person name="Chen E.C."/>
            <person name="Liu M."/>
            <person name="Dick E.J.Jr."/>
            <person name="Carey K.D."/>
            <person name="Erdman D.D."/>
            <person name="Leland M.M."/>
            <person name="Patterson J.L."/>
        </authorList>
    </citation>
    <scope>NUCLEOTIDE SEQUENCE [LARGE SCALE GENOMIC DNA]</scope>
    <source>
        <strain evidence="2">BaAdV-2</strain>
        <strain evidence="3">BaAdV-4</strain>
    </source>
</reference>
<accession>M9YVE5</accession>
<proteinExistence type="predicted"/>
<sequence>MKAFVVVFALSLIYSRGTADDLVFEGTIETVLFSDSTSSITLNCSCTNELIQWNANRTFCKAFYRNFTYYSNNSLCAVCTRQALHLYPPFVAGSYLCIGSGAQPCFHRWYLYEDNTSFTTSTPKQVSYLHVSLKPLFALAAFILVILANFILINNLP</sequence>
<evidence type="ECO:0000313" key="5">
    <source>
        <dbReference type="Proteomes" id="UP000142830"/>
    </source>
</evidence>
<protein>
    <submittedName>
        <fullName evidence="2">E3 CR1-alpha CD5</fullName>
    </submittedName>
</protein>
<dbReference type="EMBL" id="KC693024">
    <property type="protein sequence ID" value="AGK27218.1"/>
    <property type="molecule type" value="Genomic_DNA"/>
</dbReference>
<name>M9YVE5_9ADEN</name>
<dbReference type="NCBIfam" id="TIGR04241">
    <property type="entry name" value="adenoE3CR1rpt"/>
    <property type="match status" value="1"/>
</dbReference>